<name>A0A1G6ZKS1_9GAMM</name>
<dbReference type="OrthoDB" id="5173551at2"/>
<evidence type="ECO:0000313" key="3">
    <source>
        <dbReference type="EMBL" id="SDE03364.1"/>
    </source>
</evidence>
<evidence type="ECO:0000313" key="4">
    <source>
        <dbReference type="Proteomes" id="UP000199603"/>
    </source>
</evidence>
<keyword evidence="1" id="KW-0732">Signal</keyword>
<evidence type="ECO:0000259" key="2">
    <source>
        <dbReference type="Pfam" id="PF13360"/>
    </source>
</evidence>
<dbReference type="EMBL" id="FNAG01000014">
    <property type="protein sequence ID" value="SDE03364.1"/>
    <property type="molecule type" value="Genomic_DNA"/>
</dbReference>
<keyword evidence="4" id="KW-1185">Reference proteome</keyword>
<feature type="signal peptide" evidence="1">
    <location>
        <begin position="1"/>
        <end position="25"/>
    </location>
</feature>
<sequence>MRIVFCLAVSMAASWLAVCPLVAQAQILREVGRTLGGSGSLVLQHDRAEEQAAIAPDGTTFLLAQGESEYVLRKINSQAQVLWSRALRTGDNRSARGVGVHILANGDPVVLAAGLQQTGDDPAGLVVLRLASSDGRLRWRSGFPGIGFSTKLDFALYEDLVFVQRDAVVRAVQVDTGAEVWRTDLGSLGFTSKMAVGSARVAVVDGASSQNGGCCTLRVRSLDSRSGALLWTSTFDQIGEISGISDPQVVVGASGEILVATPLWTTPMAPRLIAVSDNGTLLWQRSLSQELASMRELRLGLGLQGDPVVAAFNSESGNRDYRLVRIDRASGQTRWSHARQIANAQRILDLRLDATADIAVLAHTHTLGGQDQVITLHQAADGTPRWSRTWTTGPGHRLESWKLGLISGSRVFALSRATLSSIVGASFTRSAHSVLDAASGTILGASLADTFQDGLAEDVECVRNGSRDPRTISRLDSEGAVVTAGCQLAGTHRQLVVAKFTGEGLQWTRGLGITSTENQRPAAVVSTDSMVVLASATHFILFGLDPATGQTRWTWPSPPNAGPITGQPEFRDVIDLGDGTVLAVGSEMDTSDFQRRALLVRVDASTGALLYRSSIDDPGFNLEARKVLATVEGQAYVTLVRYNDATGVRHQIARIEPGTGALQWRWQLQEASQPWNAAIGHLLQTPLGVLTVEGSQNGFCRLSQLSPGGHQRWFLDWREGATNCTGLRIERGSAGSFLLTHTGPIDGGVNVFCKIERRSLADGSLIWTSRLLPQSSERSCSAADSGDGRYTLVGAKAEPMPAGSTSERARIVVLDSATGALIREIDAIPSTRGSGVPLPELLATREGAVAVLDVVGTEGERRIAALMFEADGLFNDGFE</sequence>
<dbReference type="STRING" id="265719.SAMN04488509_11471"/>
<dbReference type="InterPro" id="IPR015943">
    <property type="entry name" value="WD40/YVTN_repeat-like_dom_sf"/>
</dbReference>
<dbReference type="PANTHER" id="PTHR34512:SF30">
    <property type="entry name" value="OUTER MEMBRANE PROTEIN ASSEMBLY FACTOR BAMB"/>
    <property type="match status" value="1"/>
</dbReference>
<feature type="domain" description="Pyrrolo-quinoline quinone repeat" evidence="2">
    <location>
        <begin position="543"/>
        <end position="671"/>
    </location>
</feature>
<dbReference type="Pfam" id="PF13360">
    <property type="entry name" value="PQQ_2"/>
    <property type="match status" value="2"/>
</dbReference>
<dbReference type="InterPro" id="IPR011047">
    <property type="entry name" value="Quinoprotein_ADH-like_sf"/>
</dbReference>
<evidence type="ECO:0000256" key="1">
    <source>
        <dbReference type="SAM" id="SignalP"/>
    </source>
</evidence>
<organism evidence="3 4">
    <name type="scientific">Aquimonas voraii</name>
    <dbReference type="NCBI Taxonomy" id="265719"/>
    <lineage>
        <taxon>Bacteria</taxon>
        <taxon>Pseudomonadati</taxon>
        <taxon>Pseudomonadota</taxon>
        <taxon>Gammaproteobacteria</taxon>
        <taxon>Lysobacterales</taxon>
        <taxon>Lysobacteraceae</taxon>
        <taxon>Aquimonas</taxon>
    </lineage>
</organism>
<dbReference type="InterPro" id="IPR018391">
    <property type="entry name" value="PQQ_b-propeller_rpt"/>
</dbReference>
<dbReference type="PANTHER" id="PTHR34512">
    <property type="entry name" value="CELL SURFACE PROTEIN"/>
    <property type="match status" value="1"/>
</dbReference>
<gene>
    <name evidence="3" type="ORF">SAMN04488509_11471</name>
</gene>
<reference evidence="3 4" key="1">
    <citation type="submission" date="2016-10" db="EMBL/GenBank/DDBJ databases">
        <authorList>
            <person name="de Groot N.N."/>
        </authorList>
    </citation>
    <scope>NUCLEOTIDE SEQUENCE [LARGE SCALE GENOMIC DNA]</scope>
    <source>
        <strain evidence="3 4">DSM 16957</strain>
    </source>
</reference>
<feature type="chain" id="PRO_5011683583" evidence="1">
    <location>
        <begin position="26"/>
        <end position="879"/>
    </location>
</feature>
<dbReference type="AlphaFoldDB" id="A0A1G6ZKS1"/>
<dbReference type="Gene3D" id="2.130.10.10">
    <property type="entry name" value="YVTN repeat-like/Quinoprotein amine dehydrogenase"/>
    <property type="match status" value="2"/>
</dbReference>
<dbReference type="SMART" id="SM00564">
    <property type="entry name" value="PQQ"/>
    <property type="match status" value="3"/>
</dbReference>
<proteinExistence type="predicted"/>
<dbReference type="InterPro" id="IPR002372">
    <property type="entry name" value="PQQ_rpt_dom"/>
</dbReference>
<dbReference type="RefSeq" id="WP_091245180.1">
    <property type="nucleotide sequence ID" value="NZ_FNAG01000014.1"/>
</dbReference>
<protein>
    <submittedName>
        <fullName evidence="3">Outer membrane protein assembly factor BamB, contains PQQ-like beta-propeller repeat</fullName>
    </submittedName>
</protein>
<dbReference type="Proteomes" id="UP000199603">
    <property type="component" value="Unassembled WGS sequence"/>
</dbReference>
<dbReference type="SUPFAM" id="SSF50998">
    <property type="entry name" value="Quinoprotein alcohol dehydrogenase-like"/>
    <property type="match status" value="2"/>
</dbReference>
<accession>A0A1G6ZKS1</accession>
<feature type="domain" description="Pyrrolo-quinoline quinone repeat" evidence="2">
    <location>
        <begin position="218"/>
        <end position="413"/>
    </location>
</feature>